<evidence type="ECO:0000259" key="4">
    <source>
        <dbReference type="Pfam" id="PF08212"/>
    </source>
</evidence>
<evidence type="ECO:0000256" key="1">
    <source>
        <dbReference type="ARBA" id="ARBA00023157"/>
    </source>
</evidence>
<feature type="signal peptide" evidence="2">
    <location>
        <begin position="1"/>
        <end position="20"/>
    </location>
</feature>
<evidence type="ECO:0000259" key="3">
    <source>
        <dbReference type="Pfam" id="PF00061"/>
    </source>
</evidence>
<feature type="domain" description="Lipocalin/cytosolic fatty-acid binding" evidence="3">
    <location>
        <begin position="1303"/>
        <end position="1419"/>
    </location>
</feature>
<dbReference type="PANTHER" id="PTHR10612:SF34">
    <property type="entry name" value="APOLIPOPROTEIN D"/>
    <property type="match status" value="1"/>
</dbReference>
<dbReference type="GO" id="GO:0006629">
    <property type="term" value="P:lipid metabolic process"/>
    <property type="evidence" value="ECO:0007669"/>
    <property type="project" value="TreeGrafter"/>
</dbReference>
<dbReference type="GO" id="GO:0000302">
    <property type="term" value="P:response to reactive oxygen species"/>
    <property type="evidence" value="ECO:0007669"/>
    <property type="project" value="TreeGrafter"/>
</dbReference>
<dbReference type="OrthoDB" id="565904at2759"/>
<feature type="domain" description="Lipocalin/cytosolic fatty-acid binding" evidence="3">
    <location>
        <begin position="227"/>
        <end position="350"/>
    </location>
</feature>
<feature type="domain" description="Lipocalin/cytosolic fatty-acid binding" evidence="3">
    <location>
        <begin position="589"/>
        <end position="723"/>
    </location>
</feature>
<reference evidence="5" key="1">
    <citation type="submission" date="2021-12" db="EMBL/GenBank/DDBJ databases">
        <authorList>
            <person name="King R."/>
        </authorList>
    </citation>
    <scope>NUCLEOTIDE SEQUENCE</scope>
</reference>
<dbReference type="PRINTS" id="PR01273">
    <property type="entry name" value="INVTBRTCOLOR"/>
</dbReference>
<feature type="domain" description="Lipocalin/cytosolic fatty-acid binding" evidence="3">
    <location>
        <begin position="2198"/>
        <end position="2312"/>
    </location>
</feature>
<dbReference type="SUPFAM" id="SSF50814">
    <property type="entry name" value="Lipocalins"/>
    <property type="match status" value="19"/>
</dbReference>
<dbReference type="PANTHER" id="PTHR10612">
    <property type="entry name" value="APOLIPOPROTEIN D"/>
    <property type="match status" value="1"/>
</dbReference>
<dbReference type="Pfam" id="PF08212">
    <property type="entry name" value="Lipocalin_2"/>
    <property type="match status" value="4"/>
</dbReference>
<dbReference type="Proteomes" id="UP001154114">
    <property type="component" value="Chromosome 20"/>
</dbReference>
<feature type="domain" description="Lipocalin/cytosolic fatty-acid binding" evidence="4">
    <location>
        <begin position="937"/>
        <end position="1058"/>
    </location>
</feature>
<dbReference type="CDD" id="cd00301">
    <property type="entry name" value="lipocalin_FABP"/>
    <property type="match status" value="6"/>
</dbReference>
<keyword evidence="2" id="KW-0732">Signal</keyword>
<dbReference type="GO" id="GO:0031409">
    <property type="term" value="F:pigment binding"/>
    <property type="evidence" value="ECO:0007669"/>
    <property type="project" value="InterPro"/>
</dbReference>
<dbReference type="Pfam" id="PF00061">
    <property type="entry name" value="Lipocalin"/>
    <property type="match status" value="10"/>
</dbReference>
<feature type="domain" description="Lipocalin/cytosolic fatty-acid binding" evidence="3">
    <location>
        <begin position="765"/>
        <end position="896"/>
    </location>
</feature>
<keyword evidence="1" id="KW-1015">Disulfide bond</keyword>
<name>A0A9P0FT40_CHRIL</name>
<gene>
    <name evidence="5" type="ORF">CINC_LOCUS6342</name>
</gene>
<keyword evidence="6" id="KW-1185">Reference proteome</keyword>
<feature type="domain" description="Lipocalin/cytosolic fatty-acid binding" evidence="3">
    <location>
        <begin position="1844"/>
        <end position="1958"/>
    </location>
</feature>
<dbReference type="Gene3D" id="2.40.128.20">
    <property type="match status" value="19"/>
</dbReference>
<protein>
    <recommendedName>
        <fullName evidence="3 4">Lipocalin/cytosolic fatty-acid binding domain-containing protein</fullName>
    </recommendedName>
</protein>
<feature type="chain" id="PRO_5040478151" description="Lipocalin/cytosolic fatty-acid binding domain-containing protein" evidence="2">
    <location>
        <begin position="21"/>
        <end position="3434"/>
    </location>
</feature>
<feature type="domain" description="Lipocalin/cytosolic fatty-acid binding" evidence="4">
    <location>
        <begin position="2907"/>
        <end position="3034"/>
    </location>
</feature>
<feature type="domain" description="Lipocalin/cytosolic fatty-acid binding" evidence="3">
    <location>
        <begin position="2376"/>
        <end position="2509"/>
    </location>
</feature>
<proteinExistence type="predicted"/>
<sequence>MMKIILLVFSLFGLFCVCWAQIDQDGQCDLNVELQENFNIENFIKDSWYELRRTANPSHQGKCAAFHLTKNSNPENSNIVNVVYESVLDNFAQQEVGTITVPADGSAKLALSLPSFSNAMQFWVRFTDYDTVALTFSCENLSATRRRVHIWVLGKQRTLPSGMPTNLINTALNNLFDISLEQLEVVSHSDSDCVKLPVIAPNNPILLDGQCNPNIPVVSNFLVNDFTGTWHQISNYYNDHNKGSCIRAEYSTPLNGVVSVLNSEVRNGELYSITGQATASSDNTGKLSVTLNLSSGSTANQDLWIIATDYKNYAVAYSCTQVTPVQKRVFSWILSRSRRLRDESEVAVNQAIDSVVELNRKYYQLTDQSDKACFYYPEPVPNKPVVFRGQCESIDVQAMGGFLVDKFTGTWNTIEMYPSSSQGGTCSRAQYELTSDGKVNVVNSHVIAQELLTANAVAELASTDGTAKLEVTFPNSPNPFSLWVLGTDYDNYALTYSCTNINDDEMRVVSWKLSKSKVFTEASIKAINDIIEKVAVLDPNYYEPMSQTDADCFYFPKPEPGVPVRFPGSCDDNVPVLASLNFAEFSKEWYEVESYPKALQPGQCISHNFIESGTTGYNVESFSIFDQFVTPLKGVLTRSPNNDGKMTLTIPNDNGPDTTIPFWVIGTDYNDYALAYSCQNDNGYRNIWSWKLSRTRTISTIAATNINNLLQNNVVLDQRYFQPIDHSTTACAYLPDLNAGDDIILPGQCDKTIQGIANFDTFRYAGRWRLIESYASRRQTGTCNVAEYTYVDSRTMTIVNSQVNNQALGSSSFGAISENGDGKLTVTISTRSFELIILDTDYDSYSLAYGCTDLEGDQRRIFSWKLSRQNTLSPGAITKMNEIIRGIEVLNNRFYYHVDRSQNACFYYPPVDTTSPVKFRGQCSQYNDIPVEKNFRVQDYLGPWYNVETYPVDDQKGTCNRARYELPDPNGPVQVVNSEVRDEQLVSISGTAVLEASADNSAKLKVTLNVGGSPVTTDLWVLTTNYADYSLAYSCRNIDDEFMSVSVWKLSRKKELDAISALAITNYMNNIPILDQRYFVDRDHSPEACFYFPVPELGKPVVFPGKCDESIATMPQFNMQQFVGVWHEIEIYPEATRTGQCANRHFTVDGNNFRVQSSSVFNQILSLPTPVTLVPVSGSSGKFTFTVTTDSGPVNIPYWILGTDYDTYALAYSCIPLNDDYRQVWSWKLSKAKVLTTEAQAAINTAISNVVVLNNDYYEKVEQSDQACFHLPPLEAGAPVILPGKCDQTISGVKDFDINKYRGRWRLIESYGSEFQTGTCNVAEYTVQSSDALSVVNSQVIGDSLSSVSGTAQLSSDDGSGKLLIQLANSAEPIEYIVLDTDYNNYAFGYSCVDLPSDQRRVYSWKLSRQNTLTQTAISNINIIIETIDVLHNPYYYQVDRSQNACFYYPPVDTTSPVKFRGQCSQYNDIPVEKNFRVQDYLGPWYNVETYPVDDQKGTCNRARYELPDPNGPVQVVNSEVRDEQLVSISGTAVLEASADNSAKLKVTLNVGGSPVTTDLWVLTTNYADYSLAYSCRNIDDEFMSVSVWKLSRKKELDAISALAITNYMNNIPILDQRYFVDRDHSPGGCFYFPVPELGKPVVFPGKCDESIATMPQFNMQQFVGVWHEIEIYPEATRTGQCANRHFTVDGNNFRVQSSSVFNQILSLPTPVTLVPVSGSSGKFTFTVTTDSGPVNIPYWILGTDYDTYALAYSCIPLNDDYRQVWSWKLSKAKVLTTEAQAAINTAISNVVVLNNDYYEKVEQSDQACFHLPPLEAGAPVILPGKCDQTISGVKDFDINKYYGRWRLIESYGSDFQTGTCNVARYTVQGNILEVVNSQVVAETLSSVSGTARVVSSDGTGKLLFTFPSDSMEVIILDTDYQDYALAYSCVDLENDQRRVYSWKLSREDTLSQEATVKINAIINSIDVLHQPYYYAVKRSENDCFYYPPVNPSVPVQFRGQCRDDIPVVQKFDVGKYLKLWHDIESYPMPFQAGSCPNAFYDLYDAETVSVFNTQVIGQTLDTIVGKAVVTSDDESAKLEVSFEGFVEGTTKYWVLSTDYDNYAFVYSCSNVDDEFMSVVSWKLSRTKALTHDANIKINEIISNYKFLDDRYYIKRDQSPEGCFYYPEPQPGVPVEFPGVCDENIAAVPAFNFDQFKGTWHEIQAYPKEDQPGQCISHEFTPDSTSSYLLNSFNVFNEKLSKSESRVTPYNNNDNSGKLRIVLSNGETIPYWILSTDYTNYALVYACVKSRDDYRRVYSWKLSRSKQLSPGSNGIINEAMSKVDVLRDIYYENIQQTDNACFYYPELGPNDPVIFPGSCDANIPVLQGFDAERYLGHWRLIESYYTSFQEGTCNTATYSEGPNDSVTVFNTRVNNQELFTITGSAVLATTDGSAKLSVTFPGTSGSSDYWILDTDYDDYALIYSCQNLENDERRVWSWKMGRRNTLEPQSIQKIDQIVNNINVLDEQYYQKIGRTDADCFYFPTPNPDKNVVFPGQCDQNIPVAQQFDAEKFKGTWYDLESYPTGFQSGTCNTANYDLNPDNTYDVLNTQIVNQLLQSRPGTASPTTNDGSAKFEVSFLINGEYVKRDYWVLDTDYNNFAFVYSCRNLDEESREVFSWKLSRTKSFNTETTQAINNVIQNMQVLQQKYYVTRQHTPEACFYYPDNNGGDVVLYGKCTNDVPYMTNFEPQRFQGTWHEASRFPSDLQEGDCTASGFTLDENTNTFNVIQTSVNDELEFSSVLQATVATDGRGVFTVTNNGVPFSEIYVLDTDYEEFAVLYSCRDLDLEDERKQVYSWKLSRSRESFSETAQNAINQIVSSNIDLNEPYYSVTGQDSNACFYYPEFDNPEVIDLPEPCNPSITGIPNFDAERYLGLWFEIERYPQLTQQGQCNRARYSDLQGATVKVVNSQVIDRKLFTIEGSATASADGSGTLNVDFTVNEDPRTSNYLVLATDYSSYALVYSCADTNNGRRKVGSWKLSRGTTLSPEANAEIDKVVAETQGLNQDYYQKTSQEDDVCFYVPELEPQTAPLFRGQCEDVKGIQVNANQFIGWWHEMRRYASDGFGGECISSNYMQSGNTIQVVDTNVVGNSGVVATANVIITEDGVIRKVFSEKEQEIVVLATDYENYALLYSCVDVKIDEVAYRRVWSAVHSKTQVINDAAEAEIEKAIEANKVLYKDLYLTVDQSPEACFHYPATPDDQQIVLPGQCDAAIPGVAGFNAVDFAGNWYQTAQYDPLQGRSCAGTRFSYNAVSEEIGIVDYFVVNAELETREATGTASGDGTLTVTWTDAETEESSSRTIRIIGTDYTNYAVAYTCVNVGSWRRQVSVWQLSRERQMPAAGVQSINALIAARPELYQGYFKQISHEGECPEPSSAFLFRSSIIVILVCSLLQLAF</sequence>
<feature type="domain" description="Lipocalin/cytosolic fatty-acid binding" evidence="3">
    <location>
        <begin position="2554"/>
        <end position="2693"/>
    </location>
</feature>
<dbReference type="InterPro" id="IPR022272">
    <property type="entry name" value="Lipocalin_CS"/>
</dbReference>
<dbReference type="InterPro" id="IPR012674">
    <property type="entry name" value="Calycin"/>
</dbReference>
<accession>A0A9P0FT40</accession>
<feature type="domain" description="Lipocalin/cytosolic fatty-acid binding" evidence="4">
    <location>
        <begin position="404"/>
        <end position="494"/>
    </location>
</feature>
<feature type="domain" description="Lipocalin/cytosolic fatty-acid binding" evidence="3">
    <location>
        <begin position="2733"/>
        <end position="2848"/>
    </location>
</feature>
<dbReference type="InterPro" id="IPR003057">
    <property type="entry name" value="Invtbrt_color"/>
</dbReference>
<evidence type="ECO:0000313" key="6">
    <source>
        <dbReference type="Proteomes" id="UP001154114"/>
    </source>
</evidence>
<dbReference type="InterPro" id="IPR000566">
    <property type="entry name" value="Lipocln_cytosolic_FA-bd_dom"/>
</dbReference>
<dbReference type="GO" id="GO:0005737">
    <property type="term" value="C:cytoplasm"/>
    <property type="evidence" value="ECO:0007669"/>
    <property type="project" value="TreeGrafter"/>
</dbReference>
<dbReference type="EMBL" id="LR824023">
    <property type="protein sequence ID" value="CAH0594385.1"/>
    <property type="molecule type" value="Genomic_DNA"/>
</dbReference>
<dbReference type="PROSITE" id="PS00213">
    <property type="entry name" value="LIPOCALIN"/>
    <property type="match status" value="7"/>
</dbReference>
<feature type="domain" description="Lipocalin/cytosolic fatty-acid binding" evidence="4">
    <location>
        <begin position="1478"/>
        <end position="1599"/>
    </location>
</feature>
<evidence type="ECO:0000313" key="5">
    <source>
        <dbReference type="EMBL" id="CAH0594385.1"/>
    </source>
</evidence>
<evidence type="ECO:0000256" key="2">
    <source>
        <dbReference type="SAM" id="SignalP"/>
    </source>
</evidence>
<organism evidence="5 6">
    <name type="scientific">Chrysodeixis includens</name>
    <name type="common">Soybean looper</name>
    <name type="synonym">Pseudoplusia includens</name>
    <dbReference type="NCBI Taxonomy" id="689277"/>
    <lineage>
        <taxon>Eukaryota</taxon>
        <taxon>Metazoa</taxon>
        <taxon>Ecdysozoa</taxon>
        <taxon>Arthropoda</taxon>
        <taxon>Hexapoda</taxon>
        <taxon>Insecta</taxon>
        <taxon>Pterygota</taxon>
        <taxon>Neoptera</taxon>
        <taxon>Endopterygota</taxon>
        <taxon>Lepidoptera</taxon>
        <taxon>Glossata</taxon>
        <taxon>Ditrysia</taxon>
        <taxon>Noctuoidea</taxon>
        <taxon>Noctuidae</taxon>
        <taxon>Plusiinae</taxon>
        <taxon>Chrysodeixis</taxon>
    </lineage>
</organism>
<feature type="domain" description="Lipocalin/cytosolic fatty-acid binding" evidence="3">
    <location>
        <begin position="2031"/>
        <end position="2152"/>
    </location>
</feature>